<dbReference type="AlphaFoldDB" id="A0A2W7N4X0"/>
<dbReference type="SUPFAM" id="SSF81345">
    <property type="entry name" value="ABC transporter involved in vitamin B12 uptake, BtuC"/>
    <property type="match status" value="1"/>
</dbReference>
<evidence type="ECO:0000256" key="3">
    <source>
        <dbReference type="ARBA" id="ARBA00022448"/>
    </source>
</evidence>
<evidence type="ECO:0000256" key="7">
    <source>
        <dbReference type="ARBA" id="ARBA00023136"/>
    </source>
</evidence>
<dbReference type="Gene3D" id="1.10.3470.10">
    <property type="entry name" value="ABC transporter involved in vitamin B12 uptake, BtuC"/>
    <property type="match status" value="1"/>
</dbReference>
<organism evidence="9 10">
    <name type="scientific">Palleronia aestuarii</name>
    <dbReference type="NCBI Taxonomy" id="568105"/>
    <lineage>
        <taxon>Bacteria</taxon>
        <taxon>Pseudomonadati</taxon>
        <taxon>Pseudomonadota</taxon>
        <taxon>Alphaproteobacteria</taxon>
        <taxon>Rhodobacterales</taxon>
        <taxon>Roseobacteraceae</taxon>
        <taxon>Palleronia</taxon>
    </lineage>
</organism>
<comment type="similarity">
    <text evidence="2">Belongs to the binding-protein-dependent transport system permease family. FecCD subfamily.</text>
</comment>
<dbReference type="InterPro" id="IPR037294">
    <property type="entry name" value="ABC_BtuC-like"/>
</dbReference>
<gene>
    <name evidence="9" type="ORF">LX81_02710</name>
</gene>
<evidence type="ECO:0000313" key="10">
    <source>
        <dbReference type="Proteomes" id="UP000248916"/>
    </source>
</evidence>
<sequence length="162" mass="16394">MLDSVTAYLLLVAQAWDRTDAMRWLTGSVNGTHLSHFWPVAGAIGIFGGLLIATARGLGVDPDLTRLCVTVASVGLIAFATAAAGPIAFVAVLAGPISAQLTGGRTRLPAAATMGAILVLGGDYAGQFLLPARLSSGAVTGGLSAPNLLYLIVRANRAGGRP</sequence>
<evidence type="ECO:0000256" key="8">
    <source>
        <dbReference type="SAM" id="Phobius"/>
    </source>
</evidence>
<evidence type="ECO:0000256" key="1">
    <source>
        <dbReference type="ARBA" id="ARBA00004651"/>
    </source>
</evidence>
<keyword evidence="6 8" id="KW-1133">Transmembrane helix</keyword>
<keyword evidence="4" id="KW-1003">Cell membrane</keyword>
<feature type="transmembrane region" description="Helical" evidence="8">
    <location>
        <begin position="34"/>
        <end position="55"/>
    </location>
</feature>
<dbReference type="GO" id="GO:0033214">
    <property type="term" value="P:siderophore-iron import into cell"/>
    <property type="evidence" value="ECO:0007669"/>
    <property type="project" value="TreeGrafter"/>
</dbReference>
<keyword evidence="5 8" id="KW-0812">Transmembrane</keyword>
<keyword evidence="7 8" id="KW-0472">Membrane</keyword>
<dbReference type="InterPro" id="IPR000522">
    <property type="entry name" value="ABC_transptr_permease_BtuC"/>
</dbReference>
<keyword evidence="3" id="KW-0813">Transport</keyword>
<dbReference type="EMBL" id="QKZL01000011">
    <property type="protein sequence ID" value="PZX15121.1"/>
    <property type="molecule type" value="Genomic_DNA"/>
</dbReference>
<evidence type="ECO:0000313" key="9">
    <source>
        <dbReference type="EMBL" id="PZX15121.1"/>
    </source>
</evidence>
<reference evidence="9 10" key="1">
    <citation type="submission" date="2018-06" db="EMBL/GenBank/DDBJ databases">
        <title>Genomic Encyclopedia of Archaeal and Bacterial Type Strains, Phase II (KMG-II): from individual species to whole genera.</title>
        <authorList>
            <person name="Goeker M."/>
        </authorList>
    </citation>
    <scope>NUCLEOTIDE SEQUENCE [LARGE SCALE GENOMIC DNA]</scope>
    <source>
        <strain evidence="9 10">DSM 22009</strain>
    </source>
</reference>
<protein>
    <submittedName>
        <fullName evidence="9">Iron complex transport system permease protein</fullName>
    </submittedName>
</protein>
<dbReference type="PANTHER" id="PTHR30472">
    <property type="entry name" value="FERRIC ENTEROBACTIN TRANSPORT SYSTEM PERMEASE PROTEIN"/>
    <property type="match status" value="1"/>
</dbReference>
<evidence type="ECO:0000256" key="5">
    <source>
        <dbReference type="ARBA" id="ARBA00022692"/>
    </source>
</evidence>
<evidence type="ECO:0000256" key="2">
    <source>
        <dbReference type="ARBA" id="ARBA00007935"/>
    </source>
</evidence>
<dbReference type="RefSeq" id="WP_111537821.1">
    <property type="nucleotide sequence ID" value="NZ_QKZL01000011.1"/>
</dbReference>
<dbReference type="Pfam" id="PF01032">
    <property type="entry name" value="FecCD"/>
    <property type="match status" value="1"/>
</dbReference>
<dbReference type="Proteomes" id="UP000248916">
    <property type="component" value="Unassembled WGS sequence"/>
</dbReference>
<dbReference type="GO" id="GO:0022857">
    <property type="term" value="F:transmembrane transporter activity"/>
    <property type="evidence" value="ECO:0007669"/>
    <property type="project" value="InterPro"/>
</dbReference>
<accession>A0A2W7N4X0</accession>
<comment type="caution">
    <text evidence="9">The sequence shown here is derived from an EMBL/GenBank/DDBJ whole genome shotgun (WGS) entry which is preliminary data.</text>
</comment>
<evidence type="ECO:0000256" key="4">
    <source>
        <dbReference type="ARBA" id="ARBA00022475"/>
    </source>
</evidence>
<proteinExistence type="inferred from homology"/>
<feature type="transmembrane region" description="Helical" evidence="8">
    <location>
        <begin position="106"/>
        <end position="126"/>
    </location>
</feature>
<feature type="transmembrane region" description="Helical" evidence="8">
    <location>
        <begin position="67"/>
        <end position="94"/>
    </location>
</feature>
<dbReference type="OrthoDB" id="9055647at2"/>
<evidence type="ECO:0000256" key="6">
    <source>
        <dbReference type="ARBA" id="ARBA00022989"/>
    </source>
</evidence>
<dbReference type="PANTHER" id="PTHR30472:SF24">
    <property type="entry name" value="FERRIC ENTEROBACTIN TRANSPORT SYSTEM PERMEASE PROTEIN FEPG"/>
    <property type="match status" value="1"/>
</dbReference>
<dbReference type="GO" id="GO:0005886">
    <property type="term" value="C:plasma membrane"/>
    <property type="evidence" value="ECO:0007669"/>
    <property type="project" value="UniProtKB-SubCell"/>
</dbReference>
<keyword evidence="10" id="KW-1185">Reference proteome</keyword>
<name>A0A2W7N4X0_9RHOB</name>
<comment type="subcellular location">
    <subcellularLocation>
        <location evidence="1">Cell membrane</location>
        <topology evidence="1">Multi-pass membrane protein</topology>
    </subcellularLocation>
</comment>